<evidence type="ECO:0000256" key="1">
    <source>
        <dbReference type="SAM" id="Phobius"/>
    </source>
</evidence>
<name>A0A4U8QC93_9FIRM</name>
<dbReference type="InterPro" id="IPR010898">
    <property type="entry name" value="Hpre_diP_synth_I"/>
</dbReference>
<keyword evidence="1" id="KW-1133">Transmembrane helix</keyword>
<feature type="transmembrane region" description="Helical" evidence="1">
    <location>
        <begin position="29"/>
        <end position="50"/>
    </location>
</feature>
<feature type="transmembrane region" description="Helical" evidence="1">
    <location>
        <begin position="102"/>
        <end position="125"/>
    </location>
</feature>
<dbReference type="STRING" id="180332.GCA_000797495_04492"/>
<protein>
    <submittedName>
        <fullName evidence="2">Heptaprenyl diphosphate synthase component I</fullName>
    </submittedName>
</protein>
<evidence type="ECO:0000313" key="2">
    <source>
        <dbReference type="EMBL" id="TLD02722.1"/>
    </source>
</evidence>
<keyword evidence="3" id="KW-1185">Reference proteome</keyword>
<dbReference type="PIRSF" id="PIRSF027391">
    <property type="entry name" value="Hpre_diP_synt_I"/>
    <property type="match status" value="1"/>
</dbReference>
<dbReference type="RefSeq" id="WP_138001582.1">
    <property type="nucleotide sequence ID" value="NZ_QGQD01000006.1"/>
</dbReference>
<dbReference type="EMBL" id="QGQD01000006">
    <property type="protein sequence ID" value="TLD02722.1"/>
    <property type="molecule type" value="Genomic_DNA"/>
</dbReference>
<dbReference type="Proteomes" id="UP000306509">
    <property type="component" value="Unassembled WGS sequence"/>
</dbReference>
<dbReference type="Pfam" id="PF07456">
    <property type="entry name" value="Hpre_diP_synt_I"/>
    <property type="match status" value="1"/>
</dbReference>
<comment type="caution">
    <text evidence="2">The sequence shown here is derived from an EMBL/GenBank/DDBJ whole genome shotgun (WGS) entry which is preliminary data.</text>
</comment>
<accession>A0A4U8QC93</accession>
<dbReference type="InterPro" id="IPR014535">
    <property type="entry name" value="Hpre_diP_synt_I"/>
</dbReference>
<keyword evidence="1" id="KW-0812">Transmembrane</keyword>
<reference evidence="2 3" key="1">
    <citation type="journal article" date="2019" name="Anaerobe">
        <title>Detection of Robinsoniella peoriensis in multiple bone samples of a trauma patient.</title>
        <authorList>
            <person name="Schrottner P."/>
            <person name="Hartwich K."/>
            <person name="Bunk B."/>
            <person name="Schober I."/>
            <person name="Helbig S."/>
            <person name="Rudolph W.W."/>
            <person name="Gunzer F."/>
        </authorList>
    </citation>
    <scope>NUCLEOTIDE SEQUENCE [LARGE SCALE GENOMIC DNA]</scope>
    <source>
        <strain evidence="2 3">DSM 106044</strain>
    </source>
</reference>
<feature type="transmembrane region" description="Helical" evidence="1">
    <location>
        <begin position="7"/>
        <end position="23"/>
    </location>
</feature>
<proteinExistence type="predicted"/>
<gene>
    <name evidence="2" type="ORF">DSM106044_00221</name>
</gene>
<organism evidence="2 3">
    <name type="scientific">Robinsoniella peoriensis</name>
    <dbReference type="NCBI Taxonomy" id="180332"/>
    <lineage>
        <taxon>Bacteria</taxon>
        <taxon>Bacillati</taxon>
        <taxon>Bacillota</taxon>
        <taxon>Clostridia</taxon>
        <taxon>Lachnospirales</taxon>
        <taxon>Lachnospiraceae</taxon>
        <taxon>Robinsoniella</taxon>
    </lineage>
</organism>
<feature type="transmembrane region" description="Helical" evidence="1">
    <location>
        <begin position="131"/>
        <end position="152"/>
    </location>
</feature>
<keyword evidence="1" id="KW-0472">Membrane</keyword>
<dbReference type="AlphaFoldDB" id="A0A4U8QC93"/>
<sequence>MGNRTKAAYFGVFTALALIVSYVETLIPFYFGVPGVKLGLTNIVIICVLYFMSARDALLLSVLRIVLGGFLFGNMYSIIYSLAGGLLSLAVMYLLKKSKGFSIVGVSMCGGITHNIGQLLVAMAVVDNFNLFYYLPVLLISGLVTGLLIGILGKELQRRLPKEIFR</sequence>
<dbReference type="Gene3D" id="1.10.1760.20">
    <property type="match status" value="1"/>
</dbReference>
<evidence type="ECO:0000313" key="3">
    <source>
        <dbReference type="Proteomes" id="UP000306509"/>
    </source>
</evidence>